<dbReference type="InterPro" id="IPR017900">
    <property type="entry name" value="4Fe4S_Fe_S_CS"/>
</dbReference>
<dbReference type="PANTHER" id="PTHR43177:SF5">
    <property type="entry name" value="ANAEROBIC DIMETHYL SULFOXIDE REDUCTASE CHAIN B-RELATED"/>
    <property type="match status" value="1"/>
</dbReference>
<sequence length="146" mass="16288">MGRVVAKPEVCIGCRLCEIWCSVAHSRSRNIIKTFLYEEKKPFPRVTVEEKLPLTFAIQCRHCAEPDCVAACIGGALFKDPASGRVVHDREKCVGCYSCVLTCPYGSIVVDPKRREVFKCDLCAGLDELYCVSHCPNEALVYVPEE</sequence>
<dbReference type="STRING" id="39060.SAMN05660706_11496"/>
<evidence type="ECO:0000256" key="2">
    <source>
        <dbReference type="ARBA" id="ARBA00022485"/>
    </source>
</evidence>
<keyword evidence="7" id="KW-0411">Iron-sulfur</keyword>
<dbReference type="AlphaFoldDB" id="A0A1I6DPL7"/>
<dbReference type="RefSeq" id="WP_092483571.1">
    <property type="nucleotide sequence ID" value="NZ_FOYM01000014.1"/>
</dbReference>
<protein>
    <submittedName>
        <fullName evidence="9">Carbon-monoxide dehydrogenase iron sulfur subunit</fullName>
    </submittedName>
</protein>
<evidence type="ECO:0000313" key="9">
    <source>
        <dbReference type="EMBL" id="SFR07384.1"/>
    </source>
</evidence>
<dbReference type="Gene3D" id="3.30.70.20">
    <property type="match status" value="1"/>
</dbReference>
<evidence type="ECO:0000313" key="10">
    <source>
        <dbReference type="Proteomes" id="UP000199584"/>
    </source>
</evidence>
<evidence type="ECO:0000256" key="1">
    <source>
        <dbReference type="ARBA" id="ARBA00022448"/>
    </source>
</evidence>
<dbReference type="CDD" id="cd10563">
    <property type="entry name" value="CooF_like"/>
    <property type="match status" value="1"/>
</dbReference>
<evidence type="ECO:0000256" key="7">
    <source>
        <dbReference type="ARBA" id="ARBA00023014"/>
    </source>
</evidence>
<reference evidence="10" key="1">
    <citation type="submission" date="2016-10" db="EMBL/GenBank/DDBJ databases">
        <authorList>
            <person name="Varghese N."/>
            <person name="Submissions S."/>
        </authorList>
    </citation>
    <scope>NUCLEOTIDE SEQUENCE [LARGE SCALE GENOMIC DNA]</scope>
    <source>
        <strain evidence="10">DSM 3669</strain>
    </source>
</reference>
<dbReference type="Proteomes" id="UP000199584">
    <property type="component" value="Unassembled WGS sequence"/>
</dbReference>
<keyword evidence="1" id="KW-0813">Transport</keyword>
<dbReference type="InterPro" id="IPR050954">
    <property type="entry name" value="ET_IronSulfur_Cluster-Binding"/>
</dbReference>
<evidence type="ECO:0000259" key="8">
    <source>
        <dbReference type="PROSITE" id="PS51379"/>
    </source>
</evidence>
<dbReference type="Pfam" id="PF13247">
    <property type="entry name" value="Fer4_11"/>
    <property type="match status" value="1"/>
</dbReference>
<evidence type="ECO:0000256" key="4">
    <source>
        <dbReference type="ARBA" id="ARBA00022737"/>
    </source>
</evidence>
<name>A0A1I6DPL7_9FIRM</name>
<dbReference type="EMBL" id="FOYM01000014">
    <property type="protein sequence ID" value="SFR07384.1"/>
    <property type="molecule type" value="Genomic_DNA"/>
</dbReference>
<keyword evidence="6" id="KW-0408">Iron</keyword>
<evidence type="ECO:0000256" key="3">
    <source>
        <dbReference type="ARBA" id="ARBA00022723"/>
    </source>
</evidence>
<dbReference type="SUPFAM" id="SSF54862">
    <property type="entry name" value="4Fe-4S ferredoxins"/>
    <property type="match status" value="1"/>
</dbReference>
<dbReference type="PROSITE" id="PS51379">
    <property type="entry name" value="4FE4S_FER_2"/>
    <property type="match status" value="2"/>
</dbReference>
<feature type="domain" description="4Fe-4S ferredoxin-type" evidence="8">
    <location>
        <begin position="84"/>
        <end position="113"/>
    </location>
</feature>
<keyword evidence="3" id="KW-0479">Metal-binding</keyword>
<dbReference type="GO" id="GO:0051539">
    <property type="term" value="F:4 iron, 4 sulfur cluster binding"/>
    <property type="evidence" value="ECO:0007669"/>
    <property type="project" value="UniProtKB-KW"/>
</dbReference>
<keyword evidence="10" id="KW-1185">Reference proteome</keyword>
<dbReference type="OrthoDB" id="9810688at2"/>
<feature type="domain" description="4Fe-4S ferredoxin-type" evidence="8">
    <location>
        <begin position="2"/>
        <end position="30"/>
    </location>
</feature>
<evidence type="ECO:0000256" key="6">
    <source>
        <dbReference type="ARBA" id="ARBA00023004"/>
    </source>
</evidence>
<keyword evidence="4" id="KW-0677">Repeat</keyword>
<dbReference type="PROSITE" id="PS00198">
    <property type="entry name" value="4FE4S_FER_1"/>
    <property type="match status" value="1"/>
</dbReference>
<dbReference type="InterPro" id="IPR017896">
    <property type="entry name" value="4Fe4S_Fe-S-bd"/>
</dbReference>
<gene>
    <name evidence="9" type="ORF">SAMN05660706_11496</name>
</gene>
<organism evidence="9 10">
    <name type="scientific">Desulfoscipio geothermicus DSM 3669</name>
    <dbReference type="NCBI Taxonomy" id="1121426"/>
    <lineage>
        <taxon>Bacteria</taxon>
        <taxon>Bacillati</taxon>
        <taxon>Bacillota</taxon>
        <taxon>Clostridia</taxon>
        <taxon>Eubacteriales</taxon>
        <taxon>Desulfallaceae</taxon>
        <taxon>Desulfoscipio</taxon>
    </lineage>
</organism>
<evidence type="ECO:0000256" key="5">
    <source>
        <dbReference type="ARBA" id="ARBA00022982"/>
    </source>
</evidence>
<keyword evidence="5" id="KW-0249">Electron transport</keyword>
<proteinExistence type="predicted"/>
<dbReference type="GO" id="GO:0046872">
    <property type="term" value="F:metal ion binding"/>
    <property type="evidence" value="ECO:0007669"/>
    <property type="project" value="UniProtKB-KW"/>
</dbReference>
<accession>A0A1I6DPL7</accession>
<dbReference type="PANTHER" id="PTHR43177">
    <property type="entry name" value="PROTEIN NRFC"/>
    <property type="match status" value="1"/>
</dbReference>
<keyword evidence="2" id="KW-0004">4Fe-4S</keyword>